<feature type="domain" description="Spore germination protein N-terminal" evidence="10">
    <location>
        <begin position="25"/>
        <end position="203"/>
    </location>
</feature>
<evidence type="ECO:0000256" key="3">
    <source>
        <dbReference type="ARBA" id="ARBA00022544"/>
    </source>
</evidence>
<evidence type="ECO:0000256" key="7">
    <source>
        <dbReference type="ARBA" id="ARBA00023288"/>
    </source>
</evidence>
<keyword evidence="7" id="KW-0449">Lipoprotein</keyword>
<dbReference type="EMBL" id="JAWDIQ010000001">
    <property type="protein sequence ID" value="MDY0408029.1"/>
    <property type="molecule type" value="Genomic_DNA"/>
</dbReference>
<sequence>MIYNQNLNKILSLLLLCLLLSSCADRTEVETSAYILAVGLDKSPNDNSDNIQVTYLIANPKYGTEQQGGGAPPNAAPAEIISFEASDIISAENIANAVIAKDVTYNILRAFVVSEEFAKTDNFMRWMYDITKGIALRRDINFLVTKEDPLTFFEKNQPVLESRMHKYFKFVFEQDTKTGQIPNSVVNDLFRITAADGDLFLAIYATAEQSDQPLSNPANYKAGEFPYEGRTNFINYGGSAVFKKGKMIGTLTTEETKLSILLKRTLSAEDMLFILEDPFNDAYEMTIKVEQREKADVQVDIKNDTITVDLPLAVDVLTNHSMVDFADSTTRQHELKESIRSQLHNKIEKLIKKTKEELKGNPFAWSLAARKQFLTIPKYKAYNWMEKYPDMDVKVSVDIRVENVGRQVELPKMKE</sequence>
<gene>
    <name evidence="11" type="ORF">RWD45_04655</name>
</gene>
<comment type="similarity">
    <text evidence="2">Belongs to the GerABKC lipoprotein family.</text>
</comment>
<keyword evidence="12" id="KW-1185">Reference proteome</keyword>
<dbReference type="InterPro" id="IPR038501">
    <property type="entry name" value="Spore_GerAC_C_sf"/>
</dbReference>
<keyword evidence="4 8" id="KW-0732">Signal</keyword>
<feature type="chain" id="PRO_5045136332" evidence="8">
    <location>
        <begin position="27"/>
        <end position="415"/>
    </location>
</feature>
<dbReference type="Pfam" id="PF25198">
    <property type="entry name" value="Spore_GerAC_N"/>
    <property type="match status" value="1"/>
</dbReference>
<organism evidence="11 12">
    <name type="scientific">Paracerasibacillus soli</name>
    <dbReference type="NCBI Taxonomy" id="480284"/>
    <lineage>
        <taxon>Bacteria</taxon>
        <taxon>Bacillati</taxon>
        <taxon>Bacillota</taxon>
        <taxon>Bacilli</taxon>
        <taxon>Bacillales</taxon>
        <taxon>Bacillaceae</taxon>
        <taxon>Paracerasibacillus</taxon>
    </lineage>
</organism>
<keyword evidence="6" id="KW-0564">Palmitate</keyword>
<dbReference type="PANTHER" id="PTHR35789">
    <property type="entry name" value="SPORE GERMINATION PROTEIN B3"/>
    <property type="match status" value="1"/>
</dbReference>
<feature type="signal peptide" evidence="8">
    <location>
        <begin position="1"/>
        <end position="26"/>
    </location>
</feature>
<evidence type="ECO:0000313" key="11">
    <source>
        <dbReference type="EMBL" id="MDY0408029.1"/>
    </source>
</evidence>
<evidence type="ECO:0000256" key="4">
    <source>
        <dbReference type="ARBA" id="ARBA00022729"/>
    </source>
</evidence>
<dbReference type="InterPro" id="IPR057336">
    <property type="entry name" value="GerAC_N"/>
</dbReference>
<dbReference type="InterPro" id="IPR046953">
    <property type="entry name" value="Spore_GerAC-like_C"/>
</dbReference>
<evidence type="ECO:0000259" key="10">
    <source>
        <dbReference type="Pfam" id="PF25198"/>
    </source>
</evidence>
<protein>
    <submittedName>
        <fullName evidence="11">Ger(X)C family spore germination C-terminal domain-containing protein</fullName>
    </submittedName>
</protein>
<dbReference type="InterPro" id="IPR008844">
    <property type="entry name" value="Spore_GerAC-like"/>
</dbReference>
<name>A0ABU5CQD6_9BACI</name>
<dbReference type="RefSeq" id="WP_320378794.1">
    <property type="nucleotide sequence ID" value="NZ_JAWDIQ010000001.1"/>
</dbReference>
<evidence type="ECO:0000256" key="6">
    <source>
        <dbReference type="ARBA" id="ARBA00023139"/>
    </source>
</evidence>
<evidence type="ECO:0000256" key="8">
    <source>
        <dbReference type="SAM" id="SignalP"/>
    </source>
</evidence>
<reference evidence="11 12" key="1">
    <citation type="submission" date="2023-10" db="EMBL/GenBank/DDBJ databases">
        <title>Virgibacillus soli CC-YMP-6 genome.</title>
        <authorList>
            <person name="Miliotis G."/>
            <person name="Sengupta P."/>
            <person name="Hameed A."/>
            <person name="Chuvochina M."/>
            <person name="Mcdonagh F."/>
            <person name="Simpson A.C."/>
            <person name="Singh N.K."/>
            <person name="Rekha P.D."/>
            <person name="Raman K."/>
            <person name="Hugenholtz P."/>
            <person name="Venkateswaran K."/>
        </authorList>
    </citation>
    <scope>NUCLEOTIDE SEQUENCE [LARGE SCALE GENOMIC DNA]</scope>
    <source>
        <strain evidence="11 12">CC-YMP-6</strain>
    </source>
</reference>
<evidence type="ECO:0000259" key="9">
    <source>
        <dbReference type="Pfam" id="PF05504"/>
    </source>
</evidence>
<evidence type="ECO:0000256" key="2">
    <source>
        <dbReference type="ARBA" id="ARBA00007886"/>
    </source>
</evidence>
<feature type="domain" description="Spore germination GerAC-like C-terminal" evidence="9">
    <location>
        <begin position="238"/>
        <end position="405"/>
    </location>
</feature>
<dbReference type="PANTHER" id="PTHR35789:SF1">
    <property type="entry name" value="SPORE GERMINATION PROTEIN B3"/>
    <property type="match status" value="1"/>
</dbReference>
<evidence type="ECO:0000256" key="5">
    <source>
        <dbReference type="ARBA" id="ARBA00023136"/>
    </source>
</evidence>
<evidence type="ECO:0000256" key="1">
    <source>
        <dbReference type="ARBA" id="ARBA00004635"/>
    </source>
</evidence>
<dbReference type="Gene3D" id="3.30.300.210">
    <property type="entry name" value="Nutrient germinant receptor protein C, domain 3"/>
    <property type="match status" value="1"/>
</dbReference>
<dbReference type="Proteomes" id="UP001275315">
    <property type="component" value="Unassembled WGS sequence"/>
</dbReference>
<proteinExistence type="inferred from homology"/>
<comment type="subcellular location">
    <subcellularLocation>
        <location evidence="1">Membrane</location>
        <topology evidence="1">Lipid-anchor</topology>
    </subcellularLocation>
</comment>
<comment type="caution">
    <text evidence="11">The sequence shown here is derived from an EMBL/GenBank/DDBJ whole genome shotgun (WGS) entry which is preliminary data.</text>
</comment>
<keyword evidence="5" id="KW-0472">Membrane</keyword>
<dbReference type="Pfam" id="PF05504">
    <property type="entry name" value="Spore_GerAC"/>
    <property type="match status" value="1"/>
</dbReference>
<keyword evidence="3" id="KW-0309">Germination</keyword>
<evidence type="ECO:0000313" key="12">
    <source>
        <dbReference type="Proteomes" id="UP001275315"/>
    </source>
</evidence>
<accession>A0ABU5CQD6</accession>